<dbReference type="SUPFAM" id="SSF103088">
    <property type="entry name" value="OmpA-like"/>
    <property type="match status" value="1"/>
</dbReference>
<keyword evidence="2 4" id="KW-0472">Membrane</keyword>
<dbReference type="InterPro" id="IPR036737">
    <property type="entry name" value="OmpA-like_sf"/>
</dbReference>
<proteinExistence type="predicted"/>
<dbReference type="PANTHER" id="PTHR30329:SF21">
    <property type="entry name" value="LIPOPROTEIN YIAD-RELATED"/>
    <property type="match status" value="1"/>
</dbReference>
<evidence type="ECO:0000313" key="7">
    <source>
        <dbReference type="Proteomes" id="UP000535182"/>
    </source>
</evidence>
<feature type="domain" description="OmpA-like" evidence="5">
    <location>
        <begin position="286"/>
        <end position="402"/>
    </location>
</feature>
<gene>
    <name evidence="6" type="ORF">HDF14_002089</name>
</gene>
<protein>
    <submittedName>
        <fullName evidence="6">Outer membrane protein OmpA-like peptidoglycan-associated protein</fullName>
    </submittedName>
</protein>
<dbReference type="CDD" id="cd07185">
    <property type="entry name" value="OmpA_C-like"/>
    <property type="match status" value="1"/>
</dbReference>
<keyword evidence="3" id="KW-0998">Cell outer membrane</keyword>
<dbReference type="InterPro" id="IPR009282">
    <property type="entry name" value="DUF937"/>
</dbReference>
<dbReference type="PROSITE" id="PS51123">
    <property type="entry name" value="OMPA_2"/>
    <property type="match status" value="1"/>
</dbReference>
<name>A0A9X0U3L2_9BACT</name>
<evidence type="ECO:0000256" key="3">
    <source>
        <dbReference type="ARBA" id="ARBA00023237"/>
    </source>
</evidence>
<dbReference type="Gene3D" id="3.30.1330.60">
    <property type="entry name" value="OmpA-like domain"/>
    <property type="match status" value="1"/>
</dbReference>
<dbReference type="EMBL" id="JACHEB010000004">
    <property type="protein sequence ID" value="MBB5328479.1"/>
    <property type="molecule type" value="Genomic_DNA"/>
</dbReference>
<accession>A0A9X0U3L2</accession>
<evidence type="ECO:0000259" key="5">
    <source>
        <dbReference type="PROSITE" id="PS51123"/>
    </source>
</evidence>
<dbReference type="InterPro" id="IPR006664">
    <property type="entry name" value="OMP_bac"/>
</dbReference>
<keyword evidence="7" id="KW-1185">Reference proteome</keyword>
<dbReference type="PANTHER" id="PTHR30329">
    <property type="entry name" value="STATOR ELEMENT OF FLAGELLAR MOTOR COMPLEX"/>
    <property type="match status" value="1"/>
</dbReference>
<evidence type="ECO:0000313" key="6">
    <source>
        <dbReference type="EMBL" id="MBB5328479.1"/>
    </source>
</evidence>
<evidence type="ECO:0000256" key="1">
    <source>
        <dbReference type="ARBA" id="ARBA00004442"/>
    </source>
</evidence>
<dbReference type="PRINTS" id="PR01023">
    <property type="entry name" value="NAFLGMOTY"/>
</dbReference>
<sequence>MPDSYFSSLSNLFPSSAVQSIASHFGASERTVLSGIQSSIAAVVSGLAQKSNDKGFIGQVVQLATSTPENAATSALAHDALTNPNSSSLSGANQLLSSVFGGKLGSITEALSSQSGLRSTAISTLLSLGGTTVLSMLGNKFRDGSLNAGSLPGFLQKESAALQGHLPVGFTAGPAAVTTHKVDVNPVVAQTVQVEKSRSFLPWLLGLLVAALLLGYWWLHSRAEPVAVATPAPVVAPVAPKITSSNGVDLGSLVDVKLCDGSVIRVPERGMEAKVVTFIEDPAHKPDKTSWVDFDRLLFDTDSATLQPQSTDQLNNFAATLKACPDVHLTVGGYTDNTGDAAHNQKLSQDRANTVVAQLETMGIASNRLVAKGYGDHNPVGDNSTEEGRARNRRISVLVTAK</sequence>
<organism evidence="6 7">
    <name type="scientific">Tunturiibacter gelidiferens</name>
    <dbReference type="NCBI Taxonomy" id="3069689"/>
    <lineage>
        <taxon>Bacteria</taxon>
        <taxon>Pseudomonadati</taxon>
        <taxon>Acidobacteriota</taxon>
        <taxon>Terriglobia</taxon>
        <taxon>Terriglobales</taxon>
        <taxon>Acidobacteriaceae</taxon>
        <taxon>Tunturiibacter</taxon>
    </lineage>
</organism>
<dbReference type="InterPro" id="IPR050330">
    <property type="entry name" value="Bact_OuterMem_StrucFunc"/>
</dbReference>
<evidence type="ECO:0000256" key="2">
    <source>
        <dbReference type="ARBA" id="ARBA00023136"/>
    </source>
</evidence>
<reference evidence="6 7" key="1">
    <citation type="submission" date="2020-08" db="EMBL/GenBank/DDBJ databases">
        <title>Genomic Encyclopedia of Type Strains, Phase IV (KMG-V): Genome sequencing to study the core and pangenomes of soil and plant-associated prokaryotes.</title>
        <authorList>
            <person name="Whitman W."/>
        </authorList>
    </citation>
    <scope>NUCLEOTIDE SEQUENCE [LARGE SCALE GENOMIC DNA]</scope>
    <source>
        <strain evidence="6 7">X5P2</strain>
    </source>
</reference>
<dbReference type="AlphaFoldDB" id="A0A9X0U3L2"/>
<dbReference type="Pfam" id="PF06078">
    <property type="entry name" value="DUF937"/>
    <property type="match status" value="1"/>
</dbReference>
<dbReference type="Pfam" id="PF00691">
    <property type="entry name" value="OmpA"/>
    <property type="match status" value="1"/>
</dbReference>
<comment type="subcellular location">
    <subcellularLocation>
        <location evidence="1">Cell outer membrane</location>
    </subcellularLocation>
</comment>
<evidence type="ECO:0000256" key="4">
    <source>
        <dbReference type="PROSITE-ProRule" id="PRU00473"/>
    </source>
</evidence>
<dbReference type="GO" id="GO:0009279">
    <property type="term" value="C:cell outer membrane"/>
    <property type="evidence" value="ECO:0007669"/>
    <property type="project" value="UniProtKB-SubCell"/>
</dbReference>
<comment type="caution">
    <text evidence="6">The sequence shown here is derived from an EMBL/GenBank/DDBJ whole genome shotgun (WGS) entry which is preliminary data.</text>
</comment>
<dbReference type="InterPro" id="IPR006665">
    <property type="entry name" value="OmpA-like"/>
</dbReference>
<dbReference type="Proteomes" id="UP000535182">
    <property type="component" value="Unassembled WGS sequence"/>
</dbReference>
<dbReference type="PRINTS" id="PR01021">
    <property type="entry name" value="OMPADOMAIN"/>
</dbReference>
<dbReference type="RefSeq" id="WP_183975992.1">
    <property type="nucleotide sequence ID" value="NZ_JACHEB010000004.1"/>
</dbReference>